<organism evidence="1 2">
    <name type="scientific">Tanacetum coccineum</name>
    <dbReference type="NCBI Taxonomy" id="301880"/>
    <lineage>
        <taxon>Eukaryota</taxon>
        <taxon>Viridiplantae</taxon>
        <taxon>Streptophyta</taxon>
        <taxon>Embryophyta</taxon>
        <taxon>Tracheophyta</taxon>
        <taxon>Spermatophyta</taxon>
        <taxon>Magnoliopsida</taxon>
        <taxon>eudicotyledons</taxon>
        <taxon>Gunneridae</taxon>
        <taxon>Pentapetalae</taxon>
        <taxon>asterids</taxon>
        <taxon>campanulids</taxon>
        <taxon>Asterales</taxon>
        <taxon>Asteraceae</taxon>
        <taxon>Asteroideae</taxon>
        <taxon>Anthemideae</taxon>
        <taxon>Anthemidinae</taxon>
        <taxon>Tanacetum</taxon>
    </lineage>
</organism>
<proteinExistence type="predicted"/>
<protein>
    <recommendedName>
        <fullName evidence="3">Reverse transcriptase domain-containing protein</fullName>
    </recommendedName>
</protein>
<reference evidence="1" key="1">
    <citation type="journal article" date="2022" name="Int. J. Mol. Sci.">
        <title>Draft Genome of Tanacetum Coccineum: Genomic Comparison of Closely Related Tanacetum-Family Plants.</title>
        <authorList>
            <person name="Yamashiro T."/>
            <person name="Shiraishi A."/>
            <person name="Nakayama K."/>
            <person name="Satake H."/>
        </authorList>
    </citation>
    <scope>NUCLEOTIDE SEQUENCE</scope>
</reference>
<name>A0ABQ5DJ24_9ASTR</name>
<dbReference type="PANTHER" id="PTHR15503:SF45">
    <property type="entry name" value="RNA-DIRECTED DNA POLYMERASE HOMOLOG"/>
    <property type="match status" value="1"/>
</dbReference>
<evidence type="ECO:0000313" key="2">
    <source>
        <dbReference type="Proteomes" id="UP001151760"/>
    </source>
</evidence>
<evidence type="ECO:0008006" key="3">
    <source>
        <dbReference type="Google" id="ProtNLM"/>
    </source>
</evidence>
<accession>A0ABQ5DJ24</accession>
<reference evidence="1" key="2">
    <citation type="submission" date="2022-01" db="EMBL/GenBank/DDBJ databases">
        <authorList>
            <person name="Yamashiro T."/>
            <person name="Shiraishi A."/>
            <person name="Satake H."/>
            <person name="Nakayama K."/>
        </authorList>
    </citation>
    <scope>NUCLEOTIDE SEQUENCE</scope>
</reference>
<dbReference type="PANTHER" id="PTHR15503">
    <property type="entry name" value="LDOC1 RELATED"/>
    <property type="match status" value="1"/>
</dbReference>
<dbReference type="EMBL" id="BQNB010015344">
    <property type="protein sequence ID" value="GJT38932.1"/>
    <property type="molecule type" value="Genomic_DNA"/>
</dbReference>
<comment type="caution">
    <text evidence="1">The sequence shown here is derived from an EMBL/GenBank/DDBJ whole genome shotgun (WGS) entry which is preliminary data.</text>
</comment>
<dbReference type="SUPFAM" id="SSF56672">
    <property type="entry name" value="DNA/RNA polymerases"/>
    <property type="match status" value="1"/>
</dbReference>
<keyword evidence="2" id="KW-1185">Reference proteome</keyword>
<gene>
    <name evidence="1" type="ORF">Tco_0938797</name>
</gene>
<evidence type="ECO:0000313" key="1">
    <source>
        <dbReference type="EMBL" id="GJT38932.1"/>
    </source>
</evidence>
<dbReference type="InterPro" id="IPR043502">
    <property type="entry name" value="DNA/RNA_pol_sf"/>
</dbReference>
<dbReference type="InterPro" id="IPR032567">
    <property type="entry name" value="RTL1-rel"/>
</dbReference>
<sequence>MVQETTNKVALIKEKLKAAREHQKSYADNRRQPLEFEVGDQVLLKVSPWKGAKCLADANLHVPLEEIKVDKTLCFVEEPKEIMDREVKKLKRSMDWLANYKAEIIFHEKVVRIPLPDGKVLRVLGERPEEKARLLMSAKANEKNQEEIVVVRDFPEVFPDDLSRLPPIREIEFQIKLIPGATPVAKSPYRLAPYELEELSRQLKEL</sequence>
<dbReference type="Proteomes" id="UP001151760">
    <property type="component" value="Unassembled WGS sequence"/>
</dbReference>